<dbReference type="AlphaFoldDB" id="A0A7V3YFT4"/>
<dbReference type="Gene3D" id="3.20.20.150">
    <property type="entry name" value="Divalent-metal-dependent TIM barrel enzymes"/>
    <property type="match status" value="1"/>
</dbReference>
<accession>A0A7V3YFT4</accession>
<dbReference type="Pfam" id="PF01261">
    <property type="entry name" value="AP_endonuc_2"/>
    <property type="match status" value="1"/>
</dbReference>
<proteinExistence type="predicted"/>
<name>A0A7V3YFT4_9BACT</name>
<evidence type="ECO:0000313" key="2">
    <source>
        <dbReference type="EMBL" id="HGI30320.1"/>
    </source>
</evidence>
<protein>
    <recommendedName>
        <fullName evidence="1">Xylose isomerase-like TIM barrel domain-containing protein</fullName>
    </recommendedName>
</protein>
<organism evidence="2">
    <name type="scientific">Candidatus Caldatribacterium californiense</name>
    <dbReference type="NCBI Taxonomy" id="1454726"/>
    <lineage>
        <taxon>Bacteria</taxon>
        <taxon>Pseudomonadati</taxon>
        <taxon>Atribacterota</taxon>
        <taxon>Atribacteria</taxon>
        <taxon>Atribacterales</taxon>
        <taxon>Candidatus Caldatribacteriaceae</taxon>
        <taxon>Candidatus Caldatribacterium</taxon>
    </lineage>
</organism>
<reference evidence="2" key="1">
    <citation type="journal article" date="2020" name="mSystems">
        <title>Genome- and Community-Level Interaction Insights into Carbon Utilization and Element Cycling Functions of Hydrothermarchaeota in Hydrothermal Sediment.</title>
        <authorList>
            <person name="Zhou Z."/>
            <person name="Liu Y."/>
            <person name="Xu W."/>
            <person name="Pan J."/>
            <person name="Luo Z.H."/>
            <person name="Li M."/>
        </authorList>
    </citation>
    <scope>NUCLEOTIDE SEQUENCE [LARGE SCALE GENOMIC DNA]</scope>
    <source>
        <strain evidence="2">SpSt-747</strain>
    </source>
</reference>
<gene>
    <name evidence="2" type="ORF">ENV30_03280</name>
</gene>
<dbReference type="InterPro" id="IPR013022">
    <property type="entry name" value="Xyl_isomerase-like_TIM-brl"/>
</dbReference>
<sequence>MQERLQQEEHQKTQASLELLLGVKSDPITYRYSFQWLFDLMADEGVTYLQLGTFFELYFLPDSYFLRLREEAKKRGITISSVFSAYRELGGFLSEDPEMVAVAERNYRRLIEVAALLGASSCGASMGAFPRDRLGFRERGIQRYLEKIKELLHYAKSWGLEWLTTEPMSCYAEPPCNAWEVRAIGEELTAYWQKHRDTAARFGFCADVSHGWVDERGRLCEDHVSLFVATFPYLHEFHWKNTDAMYHETFGFEPENLARGVVDARSIRFLLFEKCHLLPERRIVGYLELPGPKLGRDYSDCLLGPMLRQSLRYLKRVLYGEDETR</sequence>
<comment type="caution">
    <text evidence="2">The sequence shown here is derived from an EMBL/GenBank/DDBJ whole genome shotgun (WGS) entry which is preliminary data.</text>
</comment>
<dbReference type="InterPro" id="IPR036237">
    <property type="entry name" value="Xyl_isomerase-like_sf"/>
</dbReference>
<dbReference type="EMBL" id="DTFV01000047">
    <property type="protein sequence ID" value="HGI30320.1"/>
    <property type="molecule type" value="Genomic_DNA"/>
</dbReference>
<feature type="domain" description="Xylose isomerase-like TIM barrel" evidence="1">
    <location>
        <begin position="38"/>
        <end position="271"/>
    </location>
</feature>
<evidence type="ECO:0000259" key="1">
    <source>
        <dbReference type="Pfam" id="PF01261"/>
    </source>
</evidence>
<dbReference type="SUPFAM" id="SSF51658">
    <property type="entry name" value="Xylose isomerase-like"/>
    <property type="match status" value="1"/>
</dbReference>